<sequence length="114" mass="12346">MQFTVLFYSLVALAITALALPTGDTRVIQLRLWGEPGCTEENLGELGLYQSTLNQCTTFLGSDTIRSISTEFVIAGYAAQFFTDSDCQDGQQNVSTTGCLNGEAPYVSYKLVAN</sequence>
<protein>
    <submittedName>
        <fullName evidence="2">Uncharacterized protein</fullName>
    </submittedName>
</protein>
<name>A0A1R3RXS4_ASPC5</name>
<dbReference type="STRING" id="602072.A0A1R3RXS4"/>
<dbReference type="OrthoDB" id="4691160at2759"/>
<organism evidence="2 3">
    <name type="scientific">Aspergillus carbonarius (strain ITEM 5010)</name>
    <dbReference type="NCBI Taxonomy" id="602072"/>
    <lineage>
        <taxon>Eukaryota</taxon>
        <taxon>Fungi</taxon>
        <taxon>Dikarya</taxon>
        <taxon>Ascomycota</taxon>
        <taxon>Pezizomycotina</taxon>
        <taxon>Eurotiomycetes</taxon>
        <taxon>Eurotiomycetidae</taxon>
        <taxon>Eurotiales</taxon>
        <taxon>Aspergillaceae</taxon>
        <taxon>Aspergillus</taxon>
        <taxon>Aspergillus subgen. Circumdati</taxon>
    </lineage>
</organism>
<dbReference type="Proteomes" id="UP000188318">
    <property type="component" value="Unassembled WGS sequence"/>
</dbReference>
<dbReference type="EMBL" id="KV907495">
    <property type="protein sequence ID" value="OOF99306.1"/>
    <property type="molecule type" value="Genomic_DNA"/>
</dbReference>
<dbReference type="VEuPathDB" id="FungiDB:ASPCADRAFT_204950"/>
<accession>A0A1R3RXS4</accession>
<dbReference type="AlphaFoldDB" id="A0A1R3RXS4"/>
<proteinExistence type="predicted"/>
<gene>
    <name evidence="2" type="ORF">ASPCADRAFT_204950</name>
</gene>
<feature type="chain" id="PRO_5012345203" evidence="1">
    <location>
        <begin position="20"/>
        <end position="114"/>
    </location>
</feature>
<feature type="signal peptide" evidence="1">
    <location>
        <begin position="1"/>
        <end position="19"/>
    </location>
</feature>
<keyword evidence="1" id="KW-0732">Signal</keyword>
<evidence type="ECO:0000313" key="2">
    <source>
        <dbReference type="EMBL" id="OOF99306.1"/>
    </source>
</evidence>
<keyword evidence="3" id="KW-1185">Reference proteome</keyword>
<reference evidence="3" key="1">
    <citation type="journal article" date="2017" name="Genome Biol.">
        <title>Comparative genomics reveals high biological diversity and specific adaptations in the industrially and medically important fungal genus Aspergillus.</title>
        <authorList>
            <person name="de Vries R.P."/>
            <person name="Riley R."/>
            <person name="Wiebenga A."/>
            <person name="Aguilar-Osorio G."/>
            <person name="Amillis S."/>
            <person name="Uchima C.A."/>
            <person name="Anderluh G."/>
            <person name="Asadollahi M."/>
            <person name="Askin M."/>
            <person name="Barry K."/>
            <person name="Battaglia E."/>
            <person name="Bayram O."/>
            <person name="Benocci T."/>
            <person name="Braus-Stromeyer S.A."/>
            <person name="Caldana C."/>
            <person name="Canovas D."/>
            <person name="Cerqueira G.C."/>
            <person name="Chen F."/>
            <person name="Chen W."/>
            <person name="Choi C."/>
            <person name="Clum A."/>
            <person name="Dos Santos R.A."/>
            <person name="Damasio A.R."/>
            <person name="Diallinas G."/>
            <person name="Emri T."/>
            <person name="Fekete E."/>
            <person name="Flipphi M."/>
            <person name="Freyberg S."/>
            <person name="Gallo A."/>
            <person name="Gournas C."/>
            <person name="Habgood R."/>
            <person name="Hainaut M."/>
            <person name="Harispe M.L."/>
            <person name="Henrissat B."/>
            <person name="Hilden K.S."/>
            <person name="Hope R."/>
            <person name="Hossain A."/>
            <person name="Karabika E."/>
            <person name="Karaffa L."/>
            <person name="Karanyi Z."/>
            <person name="Krasevec N."/>
            <person name="Kuo A."/>
            <person name="Kusch H."/>
            <person name="LaButti K."/>
            <person name="Lagendijk E.L."/>
            <person name="Lapidus A."/>
            <person name="Levasseur A."/>
            <person name="Lindquist E."/>
            <person name="Lipzen A."/>
            <person name="Logrieco A.F."/>
            <person name="MacCabe A."/>
            <person name="Maekelae M.R."/>
            <person name="Malavazi I."/>
            <person name="Melin P."/>
            <person name="Meyer V."/>
            <person name="Mielnichuk N."/>
            <person name="Miskei M."/>
            <person name="Molnar A.P."/>
            <person name="Mule G."/>
            <person name="Ngan C.Y."/>
            <person name="Orejas M."/>
            <person name="Orosz E."/>
            <person name="Ouedraogo J.P."/>
            <person name="Overkamp K.M."/>
            <person name="Park H.-S."/>
            <person name="Perrone G."/>
            <person name="Piumi F."/>
            <person name="Punt P.J."/>
            <person name="Ram A.F."/>
            <person name="Ramon A."/>
            <person name="Rauscher S."/>
            <person name="Record E."/>
            <person name="Riano-Pachon D.M."/>
            <person name="Robert V."/>
            <person name="Roehrig J."/>
            <person name="Ruller R."/>
            <person name="Salamov A."/>
            <person name="Salih N.S."/>
            <person name="Samson R.A."/>
            <person name="Sandor E."/>
            <person name="Sanguinetti M."/>
            <person name="Schuetze T."/>
            <person name="Sepcic K."/>
            <person name="Shelest E."/>
            <person name="Sherlock G."/>
            <person name="Sophianopoulou V."/>
            <person name="Squina F.M."/>
            <person name="Sun H."/>
            <person name="Susca A."/>
            <person name="Todd R.B."/>
            <person name="Tsang A."/>
            <person name="Unkles S.E."/>
            <person name="van de Wiele N."/>
            <person name="van Rossen-Uffink D."/>
            <person name="Oliveira J.V."/>
            <person name="Vesth T.C."/>
            <person name="Visser J."/>
            <person name="Yu J.-H."/>
            <person name="Zhou M."/>
            <person name="Andersen M.R."/>
            <person name="Archer D.B."/>
            <person name="Baker S.E."/>
            <person name="Benoit I."/>
            <person name="Brakhage A.A."/>
            <person name="Braus G.H."/>
            <person name="Fischer R."/>
            <person name="Frisvad J.C."/>
            <person name="Goldman G.H."/>
            <person name="Houbraken J."/>
            <person name="Oakley B."/>
            <person name="Pocsi I."/>
            <person name="Scazzocchio C."/>
            <person name="Seiboth B."/>
            <person name="vanKuyk P.A."/>
            <person name="Wortman J."/>
            <person name="Dyer P.S."/>
            <person name="Grigoriev I.V."/>
        </authorList>
    </citation>
    <scope>NUCLEOTIDE SEQUENCE [LARGE SCALE GENOMIC DNA]</scope>
    <source>
        <strain evidence="3">ITEM 5010</strain>
    </source>
</reference>
<evidence type="ECO:0000313" key="3">
    <source>
        <dbReference type="Proteomes" id="UP000188318"/>
    </source>
</evidence>
<dbReference type="OMA" id="CYNENMG"/>
<evidence type="ECO:0000256" key="1">
    <source>
        <dbReference type="SAM" id="SignalP"/>
    </source>
</evidence>